<evidence type="ECO:0000256" key="1">
    <source>
        <dbReference type="ARBA" id="ARBA00000971"/>
    </source>
</evidence>
<dbReference type="PROSITE" id="PS51257">
    <property type="entry name" value="PROKAR_LIPOPROTEIN"/>
    <property type="match status" value="1"/>
</dbReference>
<dbReference type="AlphaFoldDB" id="A0A556N7W6"/>
<reference evidence="9 10" key="1">
    <citation type="submission" date="2019-07" db="EMBL/GenBank/DDBJ databases">
        <authorList>
            <person name="Huq M.A."/>
        </authorList>
    </citation>
    <scope>NUCLEOTIDE SEQUENCE [LARGE SCALE GENOMIC DNA]</scope>
    <source>
        <strain evidence="9 10">MAH-3</strain>
    </source>
</reference>
<evidence type="ECO:0000256" key="4">
    <source>
        <dbReference type="ARBA" id="ARBA00023235"/>
    </source>
</evidence>
<dbReference type="EMBL" id="VLPL01000001">
    <property type="protein sequence ID" value="TSJ48228.1"/>
    <property type="molecule type" value="Genomic_DNA"/>
</dbReference>
<dbReference type="Pfam" id="PF00254">
    <property type="entry name" value="FKBP_C"/>
    <property type="match status" value="2"/>
</dbReference>
<comment type="similarity">
    <text evidence="2 6">Belongs to the FKBP-type PPIase family.</text>
</comment>
<dbReference type="InterPro" id="IPR001179">
    <property type="entry name" value="PPIase_FKBP_dom"/>
</dbReference>
<evidence type="ECO:0000313" key="9">
    <source>
        <dbReference type="EMBL" id="TSJ48228.1"/>
    </source>
</evidence>
<dbReference type="PANTHER" id="PTHR43811:SF19">
    <property type="entry name" value="39 KDA FK506-BINDING NUCLEAR PROTEIN"/>
    <property type="match status" value="1"/>
</dbReference>
<evidence type="ECO:0000256" key="3">
    <source>
        <dbReference type="ARBA" id="ARBA00023110"/>
    </source>
</evidence>
<gene>
    <name evidence="9" type="ORF">FO442_03555</name>
</gene>
<dbReference type="Proteomes" id="UP000316008">
    <property type="component" value="Unassembled WGS sequence"/>
</dbReference>
<dbReference type="PANTHER" id="PTHR43811">
    <property type="entry name" value="FKBP-TYPE PEPTIDYL-PROLYL CIS-TRANS ISOMERASE FKPA"/>
    <property type="match status" value="1"/>
</dbReference>
<comment type="catalytic activity">
    <reaction evidence="1 5 6">
        <text>[protein]-peptidylproline (omega=180) = [protein]-peptidylproline (omega=0)</text>
        <dbReference type="Rhea" id="RHEA:16237"/>
        <dbReference type="Rhea" id="RHEA-COMP:10747"/>
        <dbReference type="Rhea" id="RHEA-COMP:10748"/>
        <dbReference type="ChEBI" id="CHEBI:83833"/>
        <dbReference type="ChEBI" id="CHEBI:83834"/>
        <dbReference type="EC" id="5.2.1.8"/>
    </reaction>
</comment>
<protein>
    <recommendedName>
        <fullName evidence="6">Peptidyl-prolyl cis-trans isomerase</fullName>
        <ecNumber evidence="6">5.2.1.8</ecNumber>
    </recommendedName>
</protein>
<proteinExistence type="inferred from homology"/>
<dbReference type="EC" id="5.2.1.8" evidence="6"/>
<dbReference type="InterPro" id="IPR046357">
    <property type="entry name" value="PPIase_dom_sf"/>
</dbReference>
<dbReference type="RefSeq" id="WP_144331763.1">
    <property type="nucleotide sequence ID" value="NZ_VLPL01000001.1"/>
</dbReference>
<evidence type="ECO:0000313" key="10">
    <source>
        <dbReference type="Proteomes" id="UP000316008"/>
    </source>
</evidence>
<feature type="domain" description="PPIase FKBP-type" evidence="8">
    <location>
        <begin position="78"/>
        <end position="155"/>
    </location>
</feature>
<sequence length="292" mass="32673">MKYLSYIAIGLLITACTTGVEKVDDKKEAPSTRSTGDGLSEAEKQIEPKQTIVDKKSFPNGIRIQWFEKNDGAPIRDGAVYEINFKTKLENGEIVDGNYKLQRDMLPFLVGYGMQTPGFDMAIKELKVGDFVEIFIPGKLARGKKGIPGIIPPNAPNIVMLRIGKEIKPTKVIDGVKVWKLEENPEMTDAVVGENSNVAIHYFVGTKSNPRYDNSYQRNTPFAFGMNDHSLIPGLRKAMLNNKMYDKLYILVPAKEAYGARGYVDLVKPNEDLFYDVIIMDVDGKSVQKNQK</sequence>
<dbReference type="Gene3D" id="3.10.50.40">
    <property type="match status" value="2"/>
</dbReference>
<dbReference type="PROSITE" id="PS50059">
    <property type="entry name" value="FKBP_PPIASE"/>
    <property type="match status" value="2"/>
</dbReference>
<dbReference type="SUPFAM" id="SSF54534">
    <property type="entry name" value="FKBP-like"/>
    <property type="match status" value="2"/>
</dbReference>
<evidence type="ECO:0000256" key="6">
    <source>
        <dbReference type="RuleBase" id="RU003915"/>
    </source>
</evidence>
<keyword evidence="10" id="KW-1185">Reference proteome</keyword>
<keyword evidence="4 5" id="KW-0413">Isomerase</keyword>
<comment type="caution">
    <text evidence="9">The sequence shown here is derived from an EMBL/GenBank/DDBJ whole genome shotgun (WGS) entry which is preliminary data.</text>
</comment>
<evidence type="ECO:0000256" key="5">
    <source>
        <dbReference type="PROSITE-ProRule" id="PRU00277"/>
    </source>
</evidence>
<evidence type="ECO:0000256" key="2">
    <source>
        <dbReference type="ARBA" id="ARBA00006577"/>
    </source>
</evidence>
<feature type="domain" description="PPIase FKBP-type" evidence="8">
    <location>
        <begin position="195"/>
        <end position="283"/>
    </location>
</feature>
<evidence type="ECO:0000256" key="7">
    <source>
        <dbReference type="SAM" id="MobiDB-lite"/>
    </source>
</evidence>
<dbReference type="GO" id="GO:0003755">
    <property type="term" value="F:peptidyl-prolyl cis-trans isomerase activity"/>
    <property type="evidence" value="ECO:0007669"/>
    <property type="project" value="UniProtKB-UniRule"/>
</dbReference>
<feature type="region of interest" description="Disordered" evidence="7">
    <location>
        <begin position="23"/>
        <end position="42"/>
    </location>
</feature>
<keyword evidence="3 5" id="KW-0697">Rotamase</keyword>
<organism evidence="9 10">
    <name type="scientific">Fluviicola chungangensis</name>
    <dbReference type="NCBI Taxonomy" id="2597671"/>
    <lineage>
        <taxon>Bacteria</taxon>
        <taxon>Pseudomonadati</taxon>
        <taxon>Bacteroidota</taxon>
        <taxon>Flavobacteriia</taxon>
        <taxon>Flavobacteriales</taxon>
        <taxon>Crocinitomicaceae</taxon>
        <taxon>Fluviicola</taxon>
    </lineage>
</organism>
<evidence type="ECO:0000259" key="8">
    <source>
        <dbReference type="PROSITE" id="PS50059"/>
    </source>
</evidence>
<name>A0A556N7W6_9FLAO</name>
<accession>A0A556N7W6</accession>
<dbReference type="OrthoDB" id="9814548at2"/>